<accession>A0ABW0W857</accession>
<dbReference type="RefSeq" id="WP_379191165.1">
    <property type="nucleotide sequence ID" value="NZ_JBHSOW010000098.1"/>
</dbReference>
<evidence type="ECO:0000313" key="1">
    <source>
        <dbReference type="EMBL" id="MFC5652525.1"/>
    </source>
</evidence>
<protein>
    <submittedName>
        <fullName evidence="1">Uncharacterized protein</fullName>
    </submittedName>
</protein>
<name>A0ABW0W857_9BACL</name>
<dbReference type="EMBL" id="JBHSOW010000098">
    <property type="protein sequence ID" value="MFC5652525.1"/>
    <property type="molecule type" value="Genomic_DNA"/>
</dbReference>
<proteinExistence type="predicted"/>
<evidence type="ECO:0000313" key="2">
    <source>
        <dbReference type="Proteomes" id="UP001596047"/>
    </source>
</evidence>
<comment type="caution">
    <text evidence="1">The sequence shown here is derived from an EMBL/GenBank/DDBJ whole genome shotgun (WGS) entry which is preliminary data.</text>
</comment>
<sequence>MKDIELLYNGLSIIASSKAQTGDHWEAHFGAAAIAGYFFVRDNDLSGETGAGVTRQATAMVNRYLGGTDAGGNAAGGGTGIGLQEAESLILAELDKTIDGLHWVGHPVIYSAISLLALHELGGWGSEEEAAGIAALIRSFERTIPGRSWIGYSTSEVKRVQLEEEDRIPDIHHPDQLSKFILGELAACQTIYRAEAHHDLLGHMLTYSDALNLLYDLGHGDFFRRGLTPLFKMVKVLRASRSLHPGDDLRVFSPVDRLPLSECKRSVWLPTELEYWSFDYSGIDWDFGHVFKFPFSFYNHLKRDLIAGAGAIEHFRYIILAPDQ</sequence>
<organism evidence="1 2">
    <name type="scientific">Paenibacillus solisilvae</name>
    <dbReference type="NCBI Taxonomy" id="2486751"/>
    <lineage>
        <taxon>Bacteria</taxon>
        <taxon>Bacillati</taxon>
        <taxon>Bacillota</taxon>
        <taxon>Bacilli</taxon>
        <taxon>Bacillales</taxon>
        <taxon>Paenibacillaceae</taxon>
        <taxon>Paenibacillus</taxon>
    </lineage>
</organism>
<gene>
    <name evidence="1" type="ORF">ACFPYJ_26080</name>
</gene>
<dbReference type="Proteomes" id="UP001596047">
    <property type="component" value="Unassembled WGS sequence"/>
</dbReference>
<reference evidence="2" key="1">
    <citation type="journal article" date="2019" name="Int. J. Syst. Evol. Microbiol.">
        <title>The Global Catalogue of Microorganisms (GCM) 10K type strain sequencing project: providing services to taxonomists for standard genome sequencing and annotation.</title>
        <authorList>
            <consortium name="The Broad Institute Genomics Platform"/>
            <consortium name="The Broad Institute Genome Sequencing Center for Infectious Disease"/>
            <person name="Wu L."/>
            <person name="Ma J."/>
        </authorList>
    </citation>
    <scope>NUCLEOTIDE SEQUENCE [LARGE SCALE GENOMIC DNA]</scope>
    <source>
        <strain evidence="2">CGMCC 1.3240</strain>
    </source>
</reference>
<keyword evidence="2" id="KW-1185">Reference proteome</keyword>